<dbReference type="PANTHER" id="PTHR21716:SF16">
    <property type="entry name" value="BLL1467 PROTEIN"/>
    <property type="match status" value="1"/>
</dbReference>
<gene>
    <name evidence="7" type="ORF">JCR33_02755</name>
</gene>
<evidence type="ECO:0000313" key="7">
    <source>
        <dbReference type="EMBL" id="MBJ3774588.1"/>
    </source>
</evidence>
<comment type="caution">
    <text evidence="7">The sequence shown here is derived from an EMBL/GenBank/DDBJ whole genome shotgun (WGS) entry which is preliminary data.</text>
</comment>
<feature type="transmembrane region" description="Helical" evidence="6">
    <location>
        <begin position="76"/>
        <end position="97"/>
    </location>
</feature>
<reference evidence="7" key="1">
    <citation type="submission" date="2020-12" db="EMBL/GenBank/DDBJ databases">
        <title>Bacterial taxonomy.</title>
        <authorList>
            <person name="Pan X."/>
        </authorList>
    </citation>
    <scope>NUCLEOTIDE SEQUENCE</scope>
    <source>
        <strain evidence="7">B2012</strain>
    </source>
</reference>
<evidence type="ECO:0000256" key="6">
    <source>
        <dbReference type="SAM" id="Phobius"/>
    </source>
</evidence>
<proteinExistence type="inferred from homology"/>
<feature type="transmembrane region" description="Helical" evidence="6">
    <location>
        <begin position="20"/>
        <end position="42"/>
    </location>
</feature>
<feature type="transmembrane region" description="Helical" evidence="6">
    <location>
        <begin position="48"/>
        <end position="69"/>
    </location>
</feature>
<feature type="transmembrane region" description="Helical" evidence="6">
    <location>
        <begin position="221"/>
        <end position="243"/>
    </location>
</feature>
<dbReference type="GO" id="GO:0016020">
    <property type="term" value="C:membrane"/>
    <property type="evidence" value="ECO:0007669"/>
    <property type="project" value="UniProtKB-SubCell"/>
</dbReference>
<keyword evidence="8" id="KW-1185">Reference proteome</keyword>
<dbReference type="GO" id="GO:0055085">
    <property type="term" value="P:transmembrane transport"/>
    <property type="evidence" value="ECO:0007669"/>
    <property type="project" value="TreeGrafter"/>
</dbReference>
<dbReference type="PANTHER" id="PTHR21716">
    <property type="entry name" value="TRANSMEMBRANE PROTEIN"/>
    <property type="match status" value="1"/>
</dbReference>
<name>A0A934IDK9_9HYPH</name>
<dbReference type="InterPro" id="IPR002549">
    <property type="entry name" value="AI-2E-like"/>
</dbReference>
<dbReference type="Pfam" id="PF01594">
    <property type="entry name" value="AI-2E_transport"/>
    <property type="match status" value="1"/>
</dbReference>
<dbReference type="AlphaFoldDB" id="A0A934IDK9"/>
<keyword evidence="3 6" id="KW-0812">Transmembrane</keyword>
<protein>
    <submittedName>
        <fullName evidence="7">AI-2E family transporter</fullName>
    </submittedName>
</protein>
<evidence type="ECO:0000256" key="5">
    <source>
        <dbReference type="ARBA" id="ARBA00023136"/>
    </source>
</evidence>
<dbReference type="EMBL" id="JAEKJA010000001">
    <property type="protein sequence ID" value="MBJ3774588.1"/>
    <property type="molecule type" value="Genomic_DNA"/>
</dbReference>
<evidence type="ECO:0000256" key="4">
    <source>
        <dbReference type="ARBA" id="ARBA00022989"/>
    </source>
</evidence>
<dbReference type="Proteomes" id="UP000609531">
    <property type="component" value="Unassembled WGS sequence"/>
</dbReference>
<accession>A0A934IDK9</accession>
<feature type="transmembrane region" description="Helical" evidence="6">
    <location>
        <begin position="325"/>
        <end position="347"/>
    </location>
</feature>
<organism evidence="7 8">
    <name type="scientific">Acuticoccus mangrovi</name>
    <dbReference type="NCBI Taxonomy" id="2796142"/>
    <lineage>
        <taxon>Bacteria</taxon>
        <taxon>Pseudomonadati</taxon>
        <taxon>Pseudomonadota</taxon>
        <taxon>Alphaproteobacteria</taxon>
        <taxon>Hyphomicrobiales</taxon>
        <taxon>Amorphaceae</taxon>
        <taxon>Acuticoccus</taxon>
    </lineage>
</organism>
<feature type="transmembrane region" description="Helical" evidence="6">
    <location>
        <begin position="249"/>
        <end position="279"/>
    </location>
</feature>
<evidence type="ECO:0000256" key="1">
    <source>
        <dbReference type="ARBA" id="ARBA00004141"/>
    </source>
</evidence>
<keyword evidence="4 6" id="KW-1133">Transmembrane helix</keyword>
<dbReference type="RefSeq" id="WP_198880455.1">
    <property type="nucleotide sequence ID" value="NZ_JAEKJA010000001.1"/>
</dbReference>
<keyword evidence="5 6" id="KW-0472">Membrane</keyword>
<feature type="transmembrane region" description="Helical" evidence="6">
    <location>
        <begin position="286"/>
        <end position="305"/>
    </location>
</feature>
<evidence type="ECO:0000256" key="3">
    <source>
        <dbReference type="ARBA" id="ARBA00022692"/>
    </source>
</evidence>
<sequence length="379" mass="40401">MSLATDSTSNQEPQPEKVKVHVGAGVKIPLLIISLVALFGALDYAQSLILPIVLAFIMSLTLTPINLWLQKRIYPGISAFLLVAAVTGVLAIGALTLSQPIGAWIDNAPSIGMKLRMRLAELREPVEAVTRASKEVEDIASATSDPEVREVVLRQPGLMNRAATNIGSIASTLVVAIALSYFLLATNRLIYEKIVQAAPKLSDKKRSLTIVNNIVTVVSKYLLTITVINACFGLTIGLIMWLLGMPSPVLWGLAGFLLNYLPFVGSLTGTASGALVGLLTYNQPEWAIAPALAYFTLTTIEGNFITPSILGHRLELNPVAILISIALWGFIWGVAGIIIAVPLLIIIKVMCDNIPALAAFGEFLSGATAAEQANEEPIA</sequence>
<comment type="similarity">
    <text evidence="2">Belongs to the autoinducer-2 exporter (AI-2E) (TC 2.A.86) family.</text>
</comment>
<comment type="subcellular location">
    <subcellularLocation>
        <location evidence="1">Membrane</location>
        <topology evidence="1">Multi-pass membrane protein</topology>
    </subcellularLocation>
</comment>
<evidence type="ECO:0000256" key="2">
    <source>
        <dbReference type="ARBA" id="ARBA00009773"/>
    </source>
</evidence>
<evidence type="ECO:0000313" key="8">
    <source>
        <dbReference type="Proteomes" id="UP000609531"/>
    </source>
</evidence>
<feature type="transmembrane region" description="Helical" evidence="6">
    <location>
        <begin position="162"/>
        <end position="184"/>
    </location>
</feature>